<dbReference type="Proteomes" id="UP001239522">
    <property type="component" value="Chromosome"/>
</dbReference>
<dbReference type="InterPro" id="IPR036086">
    <property type="entry name" value="ParB/Sulfiredoxin_sf"/>
</dbReference>
<dbReference type="SMART" id="SM00470">
    <property type="entry name" value="ParB"/>
    <property type="match status" value="1"/>
</dbReference>
<sequence length="330" mass="35272">MLTTSRTSRGEPAERTPAGRPAGAGETRVWLDVATLRGGLSPRVNGVNTAYVRQLAELAQELPPLVVHRDTLRVVDGTHRLEAARARGDHRVRVVFFDGTDSEAFVAAVRMNSAHGRPLAPADRTAAVERILASEPERSDRWIATVCGVAPRTVAGLRRRSTADGARLNTRIGKDGRRRPVSAAEGRRTAAAILSGSPATSLREVARRADISVGTALDVRRSLAAAKEEKTLAHRTAPAPAVTVRATPPAGEPDETGARKRLEALQRDPSLQYTERGRALLQLVSATLGFLDQAGEVADTAPAHCREALRTVALACADGWRGLGEQLDAR</sequence>
<evidence type="ECO:0000259" key="2">
    <source>
        <dbReference type="SMART" id="SM00470"/>
    </source>
</evidence>
<gene>
    <name evidence="3" type="ORF">P8A18_00405</name>
</gene>
<dbReference type="EMBL" id="CP120997">
    <property type="protein sequence ID" value="WLQ31992.1"/>
    <property type="molecule type" value="Genomic_DNA"/>
</dbReference>
<dbReference type="RefSeq" id="WP_306050620.1">
    <property type="nucleotide sequence ID" value="NZ_CP120997.1"/>
</dbReference>
<evidence type="ECO:0000313" key="3">
    <source>
        <dbReference type="EMBL" id="WLQ31992.1"/>
    </source>
</evidence>
<accession>A0ABY9HCZ3</accession>
<evidence type="ECO:0000313" key="4">
    <source>
        <dbReference type="Proteomes" id="UP001239522"/>
    </source>
</evidence>
<keyword evidence="4" id="KW-1185">Reference proteome</keyword>
<reference evidence="3 4" key="1">
    <citation type="submission" date="2023-03" db="EMBL/GenBank/DDBJ databases">
        <title>Isolation and description of six Streptomyces strains from soil environments, able to metabolize different microbial glucans.</title>
        <authorList>
            <person name="Widen T."/>
            <person name="Larsbrink J."/>
        </authorList>
    </citation>
    <scope>NUCLEOTIDE SEQUENCE [LARGE SCALE GENOMIC DNA]</scope>
    <source>
        <strain evidence="3 4">Mut1</strain>
    </source>
</reference>
<feature type="domain" description="ParB-like N-terminal" evidence="2">
    <location>
        <begin position="29"/>
        <end position="113"/>
    </location>
</feature>
<name>A0ABY9HCZ3_9ACTN</name>
<dbReference type="InterPro" id="IPR003115">
    <property type="entry name" value="ParB_N"/>
</dbReference>
<proteinExistence type="predicted"/>
<protein>
    <submittedName>
        <fullName evidence="3">Streptomycin biosynthesis protein</fullName>
    </submittedName>
</protein>
<feature type="region of interest" description="Disordered" evidence="1">
    <location>
        <begin position="1"/>
        <end position="26"/>
    </location>
</feature>
<dbReference type="SUPFAM" id="SSF110849">
    <property type="entry name" value="ParB/Sulfiredoxin"/>
    <property type="match status" value="1"/>
</dbReference>
<evidence type="ECO:0000256" key="1">
    <source>
        <dbReference type="SAM" id="MobiDB-lite"/>
    </source>
</evidence>
<organism evidence="3 4">
    <name type="scientific">Streptomyces castrisilvae</name>
    <dbReference type="NCBI Taxonomy" id="3033811"/>
    <lineage>
        <taxon>Bacteria</taxon>
        <taxon>Bacillati</taxon>
        <taxon>Actinomycetota</taxon>
        <taxon>Actinomycetes</taxon>
        <taxon>Kitasatosporales</taxon>
        <taxon>Streptomycetaceae</taxon>
        <taxon>Streptomyces</taxon>
    </lineage>
</organism>